<feature type="binding site" evidence="13">
    <location>
        <begin position="130"/>
        <end position="134"/>
    </location>
    <ligand>
        <name>substrate</name>
    </ligand>
</feature>
<comment type="pathway">
    <text evidence="3 13">Pyrimidine metabolism; UMP biosynthesis via de novo pathway; orotate from (S)-dihydroorotate (quinone route): step 1/1.</text>
</comment>
<feature type="binding site" evidence="13">
    <location>
        <position position="264"/>
    </location>
    <ligand>
        <name>FMN</name>
        <dbReference type="ChEBI" id="CHEBI:58210"/>
    </ligand>
</feature>
<keyword evidence="6 13" id="KW-1003">Cell membrane</keyword>
<feature type="active site" description="Nucleophile" evidence="13">
    <location>
        <position position="194"/>
    </location>
</feature>
<accession>F5Z7V0</accession>
<dbReference type="InterPro" id="IPR050074">
    <property type="entry name" value="DHO_dehydrogenase"/>
</dbReference>
<dbReference type="InterPro" id="IPR001295">
    <property type="entry name" value="Dihydroorotate_DH_CS"/>
</dbReference>
<dbReference type="UniPathway" id="UPA00070">
    <property type="reaction ID" value="UER00946"/>
</dbReference>
<dbReference type="Pfam" id="PF01180">
    <property type="entry name" value="DHO_dh"/>
    <property type="match status" value="1"/>
</dbReference>
<dbReference type="GO" id="GO:0005886">
    <property type="term" value="C:plasma membrane"/>
    <property type="evidence" value="ECO:0007669"/>
    <property type="project" value="UniProtKB-SubCell"/>
</dbReference>
<dbReference type="eggNOG" id="COG0167">
    <property type="taxonomic scope" value="Bacteria"/>
</dbReference>
<keyword evidence="10 13" id="KW-0560">Oxidoreductase</keyword>
<dbReference type="EC" id="1.3.5.2" evidence="13"/>
<feature type="binding site" evidence="13">
    <location>
        <position position="316"/>
    </location>
    <ligand>
        <name>FMN</name>
        <dbReference type="ChEBI" id="CHEBI:58210"/>
    </ligand>
</feature>
<dbReference type="NCBIfam" id="NF003645">
    <property type="entry name" value="PRK05286.1-2"/>
    <property type="match status" value="1"/>
</dbReference>
<dbReference type="NCBIfam" id="NF003646">
    <property type="entry name" value="PRK05286.1-4"/>
    <property type="match status" value="1"/>
</dbReference>
<feature type="binding site" evidence="13">
    <location>
        <begin position="337"/>
        <end position="338"/>
    </location>
    <ligand>
        <name>FMN</name>
        <dbReference type="ChEBI" id="CHEBI:58210"/>
    </ligand>
</feature>
<dbReference type="GO" id="GO:0044205">
    <property type="term" value="P:'de novo' UMP biosynthetic process"/>
    <property type="evidence" value="ECO:0007669"/>
    <property type="project" value="UniProtKB-UniRule"/>
</dbReference>
<dbReference type="EMBL" id="CP002339">
    <property type="protein sequence ID" value="AEF03143.1"/>
    <property type="molecule type" value="Genomic_DNA"/>
</dbReference>
<evidence type="ECO:0000256" key="7">
    <source>
        <dbReference type="ARBA" id="ARBA00022630"/>
    </source>
</evidence>
<feature type="binding site" evidence="13">
    <location>
        <position position="191"/>
    </location>
    <ligand>
        <name>substrate</name>
    </ligand>
</feature>
<evidence type="ECO:0000256" key="10">
    <source>
        <dbReference type="ARBA" id="ARBA00023002"/>
    </source>
</evidence>
<sequence length="355" mass="38539">MTKPCETGLFYTKYKRKQTPMQSLVQKLLLQCEPEKSHDFTINWLNKTQHTPLKWAYSTTTIKKPVTIAGITFDNPVGLAAGLDKNGDCIDAFAEMGFGFVEIGTVTPRPQAGNPKPRLFRIPEKQAIINRMGFNNKGVDHLVSQVKKAQFKGPIGINIGKNKDTDDAKALDDYLICLNKVYPYASYVTINISSPNTPGLRNLQYGEALDALLVGLKAAQETLTQTHGKYVPLFIKIAPDLSDGEIQSIAQSLLSSKMDGVIATNTTLSREAVQGLKHADEMGGLSGSVLTDMSLNVTKKLSSALDRAIPIIGVGGIDSPETAKARLDAGASLVQVYSAFIYQGPDLVKRIVKAL</sequence>
<dbReference type="FunFam" id="3.20.20.70:FF:000028">
    <property type="entry name" value="Dihydroorotate dehydrogenase (quinone)"/>
    <property type="match status" value="1"/>
</dbReference>
<feature type="binding site" evidence="13">
    <location>
        <begin position="265"/>
        <end position="266"/>
    </location>
    <ligand>
        <name>substrate</name>
    </ligand>
</feature>
<reference evidence="15 16" key="1">
    <citation type="journal article" date="2011" name="J. Bacteriol.">
        <title>Complete genome sequence of the polycyclic aromatic hydrocarbon-degrading bacterium Alteromonas sp. strain SN2.</title>
        <authorList>
            <person name="Jin H.M."/>
            <person name="Jeong H."/>
            <person name="Moon E.J."/>
            <person name="Math R.K."/>
            <person name="Lee K."/>
            <person name="Kim H.J."/>
            <person name="Jeon C.O."/>
            <person name="Oh T.K."/>
            <person name="Kim J.F."/>
        </authorList>
    </citation>
    <scope>NUCLEOTIDE SEQUENCE [LARGE SCALE GENOMIC DNA]</scope>
    <source>
        <strain evidence="16">JCM 17741 / KACC 18427 / KCTC 11700BP / SN2</strain>
    </source>
</reference>
<comment type="cofactor">
    <cofactor evidence="13">
        <name>FMN</name>
        <dbReference type="ChEBI" id="CHEBI:58210"/>
    </cofactor>
    <text evidence="13">Binds 1 FMN per subunit.</text>
</comment>
<keyword evidence="16" id="KW-1185">Reference proteome</keyword>
<evidence type="ECO:0000259" key="14">
    <source>
        <dbReference type="Pfam" id="PF01180"/>
    </source>
</evidence>
<feature type="binding site" evidence="13">
    <location>
        <position position="236"/>
    </location>
    <ligand>
        <name>FMN</name>
        <dbReference type="ChEBI" id="CHEBI:58210"/>
    </ligand>
</feature>
<dbReference type="NCBIfam" id="NF003644">
    <property type="entry name" value="PRK05286.1-1"/>
    <property type="match status" value="1"/>
</dbReference>
<dbReference type="GO" id="GO:0106430">
    <property type="term" value="F:dihydroorotate dehydrogenase (quinone) activity"/>
    <property type="evidence" value="ECO:0007669"/>
    <property type="project" value="UniProtKB-EC"/>
</dbReference>
<feature type="binding site" evidence="13">
    <location>
        <begin position="81"/>
        <end position="85"/>
    </location>
    <ligand>
        <name>FMN</name>
        <dbReference type="ChEBI" id="CHEBI:58210"/>
    </ligand>
</feature>
<evidence type="ECO:0000256" key="2">
    <source>
        <dbReference type="ARBA" id="ARBA00004202"/>
    </source>
</evidence>
<feature type="binding site" evidence="13">
    <location>
        <position position="158"/>
    </location>
    <ligand>
        <name>FMN</name>
        <dbReference type="ChEBI" id="CHEBI:58210"/>
    </ligand>
</feature>
<dbReference type="SUPFAM" id="SSF51395">
    <property type="entry name" value="FMN-linked oxidoreductases"/>
    <property type="match status" value="1"/>
</dbReference>
<evidence type="ECO:0000256" key="4">
    <source>
        <dbReference type="ARBA" id="ARBA00005359"/>
    </source>
</evidence>
<feature type="domain" description="Dihydroorotate dehydrogenase catalytic" evidence="14">
    <location>
        <begin position="66"/>
        <end position="355"/>
    </location>
</feature>
<evidence type="ECO:0000256" key="9">
    <source>
        <dbReference type="ARBA" id="ARBA00022975"/>
    </source>
</evidence>
<dbReference type="NCBIfam" id="TIGR01036">
    <property type="entry name" value="pyrD_sub2"/>
    <property type="match status" value="1"/>
</dbReference>
<name>F5Z7V0_ALTNA</name>
<feature type="binding site" evidence="13">
    <location>
        <position position="105"/>
    </location>
    <ligand>
        <name>FMN</name>
        <dbReference type="ChEBI" id="CHEBI:58210"/>
    </ligand>
</feature>
<evidence type="ECO:0000313" key="16">
    <source>
        <dbReference type="Proteomes" id="UP000000683"/>
    </source>
</evidence>
<evidence type="ECO:0000256" key="6">
    <source>
        <dbReference type="ARBA" id="ARBA00022475"/>
    </source>
</evidence>
<evidence type="ECO:0000256" key="1">
    <source>
        <dbReference type="ARBA" id="ARBA00003125"/>
    </source>
</evidence>
<protein>
    <recommendedName>
        <fullName evidence="13">Dihydroorotate dehydrogenase (quinone)</fullName>
        <ecNumber evidence="13">1.3.5.2</ecNumber>
    </recommendedName>
    <alternativeName>
        <fullName evidence="13">DHOdehase</fullName>
        <shortName evidence="13">DHOD</shortName>
        <shortName evidence="13">DHODase</shortName>
    </alternativeName>
    <alternativeName>
        <fullName evidence="13">Dihydroorotate oxidase</fullName>
    </alternativeName>
</protein>
<comment type="subunit">
    <text evidence="5 13">Monomer.</text>
</comment>
<feature type="binding site" evidence="13">
    <location>
        <position position="85"/>
    </location>
    <ligand>
        <name>substrate</name>
    </ligand>
</feature>
<gene>
    <name evidence="13" type="primary">pyrD</name>
    <name evidence="15" type="ordered locus">ambt_08075</name>
</gene>
<comment type="subcellular location">
    <subcellularLocation>
        <location evidence="2 13">Cell membrane</location>
        <topology evidence="2 13">Peripheral membrane protein</topology>
    </subcellularLocation>
</comment>
<dbReference type="InterPro" id="IPR005720">
    <property type="entry name" value="Dihydroorotate_DH_cat"/>
</dbReference>
<dbReference type="InterPro" id="IPR005719">
    <property type="entry name" value="Dihydroorotate_DH_2"/>
</dbReference>
<dbReference type="PANTHER" id="PTHR48109">
    <property type="entry name" value="DIHYDROOROTATE DEHYDROGENASE (QUINONE), MITOCHONDRIAL-RELATED"/>
    <property type="match status" value="1"/>
</dbReference>
<dbReference type="PIRSF" id="PIRSF000164">
    <property type="entry name" value="DHO_oxidase"/>
    <property type="match status" value="1"/>
</dbReference>
<evidence type="ECO:0000256" key="13">
    <source>
        <dbReference type="HAMAP-Rule" id="MF_00225"/>
    </source>
</evidence>
<proteinExistence type="inferred from homology"/>
<dbReference type="CDD" id="cd04738">
    <property type="entry name" value="DHOD_2_like"/>
    <property type="match status" value="1"/>
</dbReference>
<comment type="catalytic activity">
    <reaction evidence="12 13">
        <text>(S)-dihydroorotate + a quinone = orotate + a quinol</text>
        <dbReference type="Rhea" id="RHEA:30187"/>
        <dbReference type="ChEBI" id="CHEBI:24646"/>
        <dbReference type="ChEBI" id="CHEBI:30839"/>
        <dbReference type="ChEBI" id="CHEBI:30864"/>
        <dbReference type="ChEBI" id="CHEBI:132124"/>
        <dbReference type="EC" id="1.3.5.2"/>
    </reaction>
</comment>
<dbReference type="KEGG" id="alt:ambt_08075"/>
<dbReference type="InterPro" id="IPR013785">
    <property type="entry name" value="Aldolase_TIM"/>
</dbReference>
<dbReference type="PANTHER" id="PTHR48109:SF4">
    <property type="entry name" value="DIHYDROOROTATE DEHYDROGENASE (QUINONE), MITOCHONDRIAL"/>
    <property type="match status" value="1"/>
</dbReference>
<dbReference type="PROSITE" id="PS00911">
    <property type="entry name" value="DHODEHASE_1"/>
    <property type="match status" value="1"/>
</dbReference>
<evidence type="ECO:0000256" key="11">
    <source>
        <dbReference type="ARBA" id="ARBA00023136"/>
    </source>
</evidence>
<keyword evidence="7 13" id="KW-0285">Flavoprotein</keyword>
<comment type="similarity">
    <text evidence="4 13">Belongs to the dihydroorotate dehydrogenase family. Type 2 subfamily.</text>
</comment>
<dbReference type="HAMAP" id="MF_00225">
    <property type="entry name" value="DHO_dh_type2"/>
    <property type="match status" value="1"/>
</dbReference>
<dbReference type="Proteomes" id="UP000000683">
    <property type="component" value="Chromosome"/>
</dbReference>
<comment type="function">
    <text evidence="1 13">Catalyzes the conversion of dihydroorotate to orotate with quinone as electron acceptor.</text>
</comment>
<keyword evidence="11 13" id="KW-0472">Membrane</keyword>
<feature type="binding site" evidence="13">
    <location>
        <position position="196"/>
    </location>
    <ligand>
        <name>substrate</name>
    </ligand>
</feature>
<dbReference type="HOGENOM" id="CLU_013640_2_0_6"/>
<dbReference type="InterPro" id="IPR012135">
    <property type="entry name" value="Dihydroorotate_DH_1_2"/>
</dbReference>
<evidence type="ECO:0000256" key="8">
    <source>
        <dbReference type="ARBA" id="ARBA00022643"/>
    </source>
</evidence>
<dbReference type="GO" id="GO:0006207">
    <property type="term" value="P:'de novo' pyrimidine nucleobase biosynthetic process"/>
    <property type="evidence" value="ECO:0007669"/>
    <property type="project" value="UniProtKB-UniRule"/>
</dbReference>
<organism evidence="15 16">
    <name type="scientific">Alteromonas naphthalenivorans</name>
    <dbReference type="NCBI Taxonomy" id="715451"/>
    <lineage>
        <taxon>Bacteria</taxon>
        <taxon>Pseudomonadati</taxon>
        <taxon>Pseudomonadota</taxon>
        <taxon>Gammaproteobacteria</taxon>
        <taxon>Alteromonadales</taxon>
        <taxon>Alteromonadaceae</taxon>
        <taxon>Alteromonas/Salinimonas group</taxon>
        <taxon>Alteromonas</taxon>
    </lineage>
</organism>
<evidence type="ECO:0000256" key="12">
    <source>
        <dbReference type="ARBA" id="ARBA00048639"/>
    </source>
</evidence>
<evidence type="ECO:0000313" key="15">
    <source>
        <dbReference type="EMBL" id="AEF03143.1"/>
    </source>
</evidence>
<dbReference type="NCBIfam" id="NF003652">
    <property type="entry name" value="PRK05286.2-5"/>
    <property type="match status" value="1"/>
</dbReference>
<evidence type="ECO:0000256" key="3">
    <source>
        <dbReference type="ARBA" id="ARBA00005161"/>
    </source>
</evidence>
<dbReference type="PROSITE" id="PS00912">
    <property type="entry name" value="DHODEHASE_2"/>
    <property type="match status" value="1"/>
</dbReference>
<feature type="binding site" evidence="13">
    <location>
        <position position="287"/>
    </location>
    <ligand>
        <name>FMN</name>
        <dbReference type="ChEBI" id="CHEBI:58210"/>
    </ligand>
</feature>
<keyword evidence="8 13" id="KW-0288">FMN</keyword>
<feature type="binding site" evidence="13">
    <location>
        <position position="191"/>
    </location>
    <ligand>
        <name>FMN</name>
        <dbReference type="ChEBI" id="CHEBI:58210"/>
    </ligand>
</feature>
<dbReference type="AlphaFoldDB" id="F5Z7V0"/>
<dbReference type="GO" id="GO:0005737">
    <property type="term" value="C:cytoplasm"/>
    <property type="evidence" value="ECO:0007669"/>
    <property type="project" value="InterPro"/>
</dbReference>
<keyword evidence="9 13" id="KW-0665">Pyrimidine biosynthesis</keyword>
<dbReference type="Gene3D" id="3.20.20.70">
    <property type="entry name" value="Aldolase class I"/>
    <property type="match status" value="1"/>
</dbReference>
<evidence type="ECO:0000256" key="5">
    <source>
        <dbReference type="ARBA" id="ARBA00011245"/>
    </source>
</evidence>